<dbReference type="Pfam" id="PF10418">
    <property type="entry name" value="DHODB_Fe-S_bind"/>
    <property type="match status" value="1"/>
</dbReference>
<dbReference type="InterPro" id="IPR017927">
    <property type="entry name" value="FAD-bd_FR_type"/>
</dbReference>
<evidence type="ECO:0000256" key="2">
    <source>
        <dbReference type="ARBA" id="ARBA00022630"/>
    </source>
</evidence>
<dbReference type="CDD" id="cd06221">
    <property type="entry name" value="sulfite_reductase_like"/>
    <property type="match status" value="1"/>
</dbReference>
<dbReference type="Gene3D" id="2.10.240.10">
    <property type="entry name" value="Dihydroorotate dehydrogenase, electron transfer subunit"/>
    <property type="match status" value="1"/>
</dbReference>
<dbReference type="Gene3D" id="2.40.30.10">
    <property type="entry name" value="Translation factors"/>
    <property type="match status" value="1"/>
</dbReference>
<dbReference type="InterPro" id="IPR050353">
    <property type="entry name" value="PyrK_electron_transfer"/>
</dbReference>
<dbReference type="Gene3D" id="3.40.50.80">
    <property type="entry name" value="Nucleotide-binding domain of ferredoxin-NADP reductase (FNR) module"/>
    <property type="match status" value="1"/>
</dbReference>
<dbReference type="InterPro" id="IPR017938">
    <property type="entry name" value="Riboflavin_synthase-like_b-brl"/>
</dbReference>
<evidence type="ECO:0000256" key="8">
    <source>
        <dbReference type="ARBA" id="ARBA00023014"/>
    </source>
</evidence>
<evidence type="ECO:0000256" key="4">
    <source>
        <dbReference type="ARBA" id="ARBA00022723"/>
    </source>
</evidence>
<reference evidence="12 13" key="1">
    <citation type="submission" date="2019-04" db="EMBL/GenBank/DDBJ databases">
        <title>Chitiniphilus eburnea sp. nov., a novel chitinolytic bacterium isolated from aquaculture sludge.</title>
        <authorList>
            <person name="Sheng M."/>
        </authorList>
    </citation>
    <scope>NUCLEOTIDE SEQUENCE [LARGE SCALE GENOMIC DNA]</scope>
    <source>
        <strain evidence="12 13">HX-2-15</strain>
    </source>
</reference>
<organism evidence="12 13">
    <name type="scientific">Chitiniphilus eburneus</name>
    <dbReference type="NCBI Taxonomy" id="2571148"/>
    <lineage>
        <taxon>Bacteria</taxon>
        <taxon>Pseudomonadati</taxon>
        <taxon>Pseudomonadota</taxon>
        <taxon>Betaproteobacteria</taxon>
        <taxon>Neisseriales</taxon>
        <taxon>Chitinibacteraceae</taxon>
        <taxon>Chitiniphilus</taxon>
    </lineage>
</organism>
<evidence type="ECO:0000256" key="10">
    <source>
        <dbReference type="PIRSR" id="PIRSR006816-2"/>
    </source>
</evidence>
<proteinExistence type="predicted"/>
<accession>A0A4U0PZU5</accession>
<dbReference type="InterPro" id="IPR001433">
    <property type="entry name" value="OxRdtase_FAD/NAD-bd"/>
</dbReference>
<comment type="cofactor">
    <cofactor evidence="10">
        <name>[2Fe-2S] cluster</name>
        <dbReference type="ChEBI" id="CHEBI:190135"/>
    </cofactor>
    <text evidence="10">Binds 1 [2Fe-2S] cluster per subunit.</text>
</comment>
<evidence type="ECO:0000256" key="3">
    <source>
        <dbReference type="ARBA" id="ARBA00022714"/>
    </source>
</evidence>
<dbReference type="InterPro" id="IPR019480">
    <property type="entry name" value="Dihydroorotate_DH_Fe-S-bd"/>
</dbReference>
<dbReference type="GO" id="GO:0046872">
    <property type="term" value="F:metal ion binding"/>
    <property type="evidence" value="ECO:0007669"/>
    <property type="project" value="UniProtKB-KW"/>
</dbReference>
<dbReference type="InterPro" id="IPR039261">
    <property type="entry name" value="FNR_nucleotide-bd"/>
</dbReference>
<dbReference type="InterPro" id="IPR037117">
    <property type="entry name" value="Dihydroorotate_DH_ele_sf"/>
</dbReference>
<comment type="cofactor">
    <cofactor evidence="9">
        <name>[2Fe-2S] cluster</name>
        <dbReference type="ChEBI" id="CHEBI:190135"/>
    </cofactor>
</comment>
<dbReference type="SUPFAM" id="SSF63380">
    <property type="entry name" value="Riboflavin synthase domain-like"/>
    <property type="match status" value="1"/>
</dbReference>
<dbReference type="GO" id="GO:0006221">
    <property type="term" value="P:pyrimidine nucleotide biosynthetic process"/>
    <property type="evidence" value="ECO:0007669"/>
    <property type="project" value="InterPro"/>
</dbReference>
<dbReference type="PRINTS" id="PR00410">
    <property type="entry name" value="PHEHYDRXLASE"/>
</dbReference>
<evidence type="ECO:0000256" key="9">
    <source>
        <dbReference type="ARBA" id="ARBA00034078"/>
    </source>
</evidence>
<keyword evidence="1" id="KW-0813">Transport</keyword>
<dbReference type="PROSITE" id="PS51384">
    <property type="entry name" value="FAD_FR"/>
    <property type="match status" value="1"/>
</dbReference>
<keyword evidence="6" id="KW-0249">Electron transport</keyword>
<comment type="caution">
    <text evidence="12">The sequence shown here is derived from an EMBL/GenBank/DDBJ whole genome shotgun (WGS) entry which is preliminary data.</text>
</comment>
<evidence type="ECO:0000313" key="12">
    <source>
        <dbReference type="EMBL" id="TJZ74206.1"/>
    </source>
</evidence>
<dbReference type="GO" id="GO:0016491">
    <property type="term" value="F:oxidoreductase activity"/>
    <property type="evidence" value="ECO:0007669"/>
    <property type="project" value="InterPro"/>
</dbReference>
<feature type="binding site" evidence="10">
    <location>
        <position position="266"/>
    </location>
    <ligand>
        <name>[2Fe-2S] cluster</name>
        <dbReference type="ChEBI" id="CHEBI:190135"/>
    </ligand>
</feature>
<keyword evidence="13" id="KW-1185">Reference proteome</keyword>
<dbReference type="InterPro" id="IPR012165">
    <property type="entry name" value="Cyt_c3_hydrogenase_gsu"/>
</dbReference>
<dbReference type="EMBL" id="SUMF01000006">
    <property type="protein sequence ID" value="TJZ74206.1"/>
    <property type="molecule type" value="Genomic_DNA"/>
</dbReference>
<sequence>MSNCHGSHAHGNCKPTGLCPIVTFPEVVNIDEIRDEAPEVKTFYMSFLNKDVEREFRIKSGQFIMCTVFGAGEFAVSLPPSPENDRFHISVRAVGKVTHALHALKPGDKLGVRGPFGNGFPFEEIKGKNIIYVAGGIGLIPLRSSIVHALQHREDFGRIILLYGARSSRDLMYQPDIQIWKQNAGFETFITIDRPEAGWDGEVGYVHQLIDKANVPIDNSVAFVCGPPVMFNSVIGEFLKRGMSEDAIVSTLERQMKCGIGKCQHCAIGRTLVCTDGPVYTYRQIKTLGEQI</sequence>
<feature type="binding site" evidence="10">
    <location>
        <position position="258"/>
    </location>
    <ligand>
        <name>[2Fe-2S] cluster</name>
        <dbReference type="ChEBI" id="CHEBI:190135"/>
    </ligand>
</feature>
<feature type="binding site" evidence="10">
    <location>
        <position position="274"/>
    </location>
    <ligand>
        <name>[2Fe-2S] cluster</name>
        <dbReference type="ChEBI" id="CHEBI:190135"/>
    </ligand>
</feature>
<feature type="binding site" evidence="10">
    <location>
        <position position="263"/>
    </location>
    <ligand>
        <name>[2Fe-2S] cluster</name>
        <dbReference type="ChEBI" id="CHEBI:190135"/>
    </ligand>
</feature>
<name>A0A4U0PZU5_9NEIS</name>
<keyword evidence="8 10" id="KW-0411">Iron-sulfur</keyword>
<keyword evidence="2" id="KW-0285">Flavoprotein</keyword>
<dbReference type="OrthoDB" id="9796486at2"/>
<dbReference type="SUPFAM" id="SSF52343">
    <property type="entry name" value="Ferredoxin reductase-like, C-terminal NADP-linked domain"/>
    <property type="match status" value="1"/>
</dbReference>
<keyword evidence="7 10" id="KW-0408">Iron</keyword>
<feature type="domain" description="FAD-binding FR-type" evidence="11">
    <location>
        <begin position="23"/>
        <end position="122"/>
    </location>
</feature>
<dbReference type="GO" id="GO:0050660">
    <property type="term" value="F:flavin adenine dinucleotide binding"/>
    <property type="evidence" value="ECO:0007669"/>
    <property type="project" value="InterPro"/>
</dbReference>
<evidence type="ECO:0000256" key="5">
    <source>
        <dbReference type="ARBA" id="ARBA00022827"/>
    </source>
</evidence>
<gene>
    <name evidence="12" type="ORF">FAZ21_07915</name>
</gene>
<dbReference type="Pfam" id="PF00175">
    <property type="entry name" value="NAD_binding_1"/>
    <property type="match status" value="1"/>
</dbReference>
<keyword evidence="5" id="KW-0274">FAD</keyword>
<evidence type="ECO:0000256" key="6">
    <source>
        <dbReference type="ARBA" id="ARBA00022982"/>
    </source>
</evidence>
<dbReference type="PANTHER" id="PTHR43513">
    <property type="entry name" value="DIHYDROOROTATE DEHYDROGENASE B (NAD(+)), ELECTRON TRANSFER SUBUNIT"/>
    <property type="match status" value="1"/>
</dbReference>
<keyword evidence="3 10" id="KW-0001">2Fe-2S</keyword>
<keyword evidence="4 10" id="KW-0479">Metal-binding</keyword>
<evidence type="ECO:0000313" key="13">
    <source>
        <dbReference type="Proteomes" id="UP000310016"/>
    </source>
</evidence>
<dbReference type="Proteomes" id="UP000310016">
    <property type="component" value="Unassembled WGS sequence"/>
</dbReference>
<dbReference type="PANTHER" id="PTHR43513:SF1">
    <property type="entry name" value="ANAEROBIC SULFITE REDUCTASE SUBUNIT B"/>
    <property type="match status" value="1"/>
</dbReference>
<dbReference type="GO" id="GO:0051537">
    <property type="term" value="F:2 iron, 2 sulfur cluster binding"/>
    <property type="evidence" value="ECO:0007669"/>
    <property type="project" value="UniProtKB-KW"/>
</dbReference>
<evidence type="ECO:0000256" key="7">
    <source>
        <dbReference type="ARBA" id="ARBA00023004"/>
    </source>
</evidence>
<dbReference type="RefSeq" id="WP_136772730.1">
    <property type="nucleotide sequence ID" value="NZ_CP156074.1"/>
</dbReference>
<evidence type="ECO:0000259" key="11">
    <source>
        <dbReference type="PROSITE" id="PS51384"/>
    </source>
</evidence>
<protein>
    <recommendedName>
        <fullName evidence="11">FAD-binding FR-type domain-containing protein</fullName>
    </recommendedName>
</protein>
<dbReference type="AlphaFoldDB" id="A0A4U0PZU5"/>
<evidence type="ECO:0000256" key="1">
    <source>
        <dbReference type="ARBA" id="ARBA00022448"/>
    </source>
</evidence>
<dbReference type="PIRSF" id="PIRSF006816">
    <property type="entry name" value="Cyc3_hyd_g"/>
    <property type="match status" value="1"/>
</dbReference>